<organism evidence="1 2">
    <name type="scientific">Micrococcus cohnii</name>
    <dbReference type="NCBI Taxonomy" id="993416"/>
    <lineage>
        <taxon>Bacteria</taxon>
        <taxon>Bacillati</taxon>
        <taxon>Actinomycetota</taxon>
        <taxon>Actinomycetes</taxon>
        <taxon>Micrococcales</taxon>
        <taxon>Micrococcaceae</taxon>
        <taxon>Micrococcus</taxon>
    </lineage>
</organism>
<proteinExistence type="predicted"/>
<keyword evidence="2" id="KW-1185">Reference proteome</keyword>
<comment type="caution">
    <text evidence="1">The sequence shown here is derived from an EMBL/GenBank/DDBJ whole genome shotgun (WGS) entry which is preliminary data.</text>
</comment>
<dbReference type="AlphaFoldDB" id="A0A7W7GMD3"/>
<dbReference type="Proteomes" id="UP000540191">
    <property type="component" value="Unassembled WGS sequence"/>
</dbReference>
<evidence type="ECO:0008006" key="3">
    <source>
        <dbReference type="Google" id="ProtNLM"/>
    </source>
</evidence>
<evidence type="ECO:0000313" key="2">
    <source>
        <dbReference type="Proteomes" id="UP000540191"/>
    </source>
</evidence>
<name>A0A7W7GMD3_9MICC</name>
<sequence length="82" mass="9778">MADQHTEHRTDEGTLYLGSIQDVFSMRIVGYSILQKNVLDRTRWKTHEELRIAIITWTERKYHRGRRQARLGRLRPSSTRSP</sequence>
<reference evidence="1 2" key="1">
    <citation type="submission" date="2020-08" db="EMBL/GenBank/DDBJ databases">
        <title>Sequencing the genomes of 1000 actinobacteria strains.</title>
        <authorList>
            <person name="Klenk H.-P."/>
        </authorList>
    </citation>
    <scope>NUCLEOTIDE SEQUENCE [LARGE SCALE GENOMIC DNA]</scope>
    <source>
        <strain evidence="1 2">DSM 23974</strain>
    </source>
</reference>
<accession>A0A7W7GMD3</accession>
<protein>
    <recommendedName>
        <fullName evidence="3">Integrase catalytic domain-containing protein</fullName>
    </recommendedName>
</protein>
<dbReference type="EMBL" id="JACHNA010000001">
    <property type="protein sequence ID" value="MBB4734783.1"/>
    <property type="molecule type" value="Genomic_DNA"/>
</dbReference>
<evidence type="ECO:0000313" key="1">
    <source>
        <dbReference type="EMBL" id="MBB4734783.1"/>
    </source>
</evidence>
<gene>
    <name evidence="1" type="ORF">HDA30_000291</name>
</gene>